<dbReference type="InterPro" id="IPR014748">
    <property type="entry name" value="Enoyl-CoA_hydra_C"/>
</dbReference>
<evidence type="ECO:0000256" key="1">
    <source>
        <dbReference type="ARBA" id="ARBA00005254"/>
    </source>
</evidence>
<dbReference type="Pfam" id="PF00378">
    <property type="entry name" value="ECH_1"/>
    <property type="match status" value="1"/>
</dbReference>
<name>A0A1H3BPJ8_9RHOB</name>
<accession>A0A1H3BPJ8</accession>
<dbReference type="PANTHER" id="PTHR11941:SF54">
    <property type="entry name" value="ENOYL-COA HYDRATASE, MITOCHONDRIAL"/>
    <property type="match status" value="1"/>
</dbReference>
<dbReference type="OrthoDB" id="9795613at2"/>
<dbReference type="CDD" id="cd06558">
    <property type="entry name" value="crotonase-like"/>
    <property type="match status" value="1"/>
</dbReference>
<dbReference type="PANTHER" id="PTHR11941">
    <property type="entry name" value="ENOYL-COA HYDRATASE-RELATED"/>
    <property type="match status" value="1"/>
</dbReference>
<comment type="similarity">
    <text evidence="1">Belongs to the enoyl-CoA hydratase/isomerase family.</text>
</comment>
<dbReference type="RefSeq" id="WP_092683096.1">
    <property type="nucleotide sequence ID" value="NZ_FNMZ01000005.1"/>
</dbReference>
<evidence type="ECO:0000313" key="3">
    <source>
        <dbReference type="EMBL" id="SDX43264.1"/>
    </source>
</evidence>
<dbReference type="InterPro" id="IPR029045">
    <property type="entry name" value="ClpP/crotonase-like_dom_sf"/>
</dbReference>
<evidence type="ECO:0000313" key="4">
    <source>
        <dbReference type="Proteomes" id="UP000199118"/>
    </source>
</evidence>
<organism evidence="3 4">
    <name type="scientific">Albimonas donghaensis</name>
    <dbReference type="NCBI Taxonomy" id="356660"/>
    <lineage>
        <taxon>Bacteria</taxon>
        <taxon>Pseudomonadati</taxon>
        <taxon>Pseudomonadota</taxon>
        <taxon>Alphaproteobacteria</taxon>
        <taxon>Rhodobacterales</taxon>
        <taxon>Paracoccaceae</taxon>
        <taxon>Albimonas</taxon>
    </lineage>
</organism>
<dbReference type="Gene3D" id="3.90.226.10">
    <property type="entry name" value="2-enoyl-CoA Hydratase, Chain A, domain 1"/>
    <property type="match status" value="1"/>
</dbReference>
<dbReference type="InterPro" id="IPR001753">
    <property type="entry name" value="Enoyl-CoA_hydra/iso"/>
</dbReference>
<keyword evidence="2" id="KW-0456">Lyase</keyword>
<dbReference type="GO" id="GO:0006635">
    <property type="term" value="P:fatty acid beta-oxidation"/>
    <property type="evidence" value="ECO:0007669"/>
    <property type="project" value="TreeGrafter"/>
</dbReference>
<gene>
    <name evidence="3" type="ORF">SAMN05444336_10592</name>
</gene>
<dbReference type="SUPFAM" id="SSF52096">
    <property type="entry name" value="ClpP/crotonase"/>
    <property type="match status" value="1"/>
</dbReference>
<sequence length="265" mass="27913">MTLQDTYADGALTLVVEGRVATLTLNREAQRNAFNLAMWEALPGIAAGVASDDRIRVLLVRGAGERAFSGGADIAEFPQVYETAATARAYNDAVRAGQSAMARLPKPVIAVVFGACVGGGCGLSLACDLRFAAAGARFGIPPAKLGAAYSFGDVKQLMQLVGPARAKDILFSGRLLEAEEALRIGLIDRVFAAEALAAEAMAYAEGLATLSPVSLTTSKQMVQAIRDGAEEETPELRALFDAAFASDDFQEGYRAFLEKRAPDFG</sequence>
<protein>
    <submittedName>
        <fullName evidence="3">Enoyl-CoA hydratase/carnithine racemase</fullName>
    </submittedName>
</protein>
<keyword evidence="4" id="KW-1185">Reference proteome</keyword>
<proteinExistence type="inferred from homology"/>
<dbReference type="GO" id="GO:0016829">
    <property type="term" value="F:lyase activity"/>
    <property type="evidence" value="ECO:0007669"/>
    <property type="project" value="UniProtKB-KW"/>
</dbReference>
<dbReference type="EMBL" id="FNMZ01000005">
    <property type="protein sequence ID" value="SDX43264.1"/>
    <property type="molecule type" value="Genomic_DNA"/>
</dbReference>
<dbReference type="STRING" id="356660.SAMN05444336_10592"/>
<dbReference type="AlphaFoldDB" id="A0A1H3BPJ8"/>
<reference evidence="3 4" key="1">
    <citation type="submission" date="2016-10" db="EMBL/GenBank/DDBJ databases">
        <authorList>
            <person name="de Groot N.N."/>
        </authorList>
    </citation>
    <scope>NUCLEOTIDE SEQUENCE [LARGE SCALE GENOMIC DNA]</scope>
    <source>
        <strain evidence="3 4">DSM 17890</strain>
    </source>
</reference>
<dbReference type="Proteomes" id="UP000199118">
    <property type="component" value="Unassembled WGS sequence"/>
</dbReference>
<dbReference type="Gene3D" id="1.10.12.10">
    <property type="entry name" value="Lyase 2-enoyl-coa Hydratase, Chain A, domain 2"/>
    <property type="match status" value="1"/>
</dbReference>
<evidence type="ECO:0000256" key="2">
    <source>
        <dbReference type="ARBA" id="ARBA00023239"/>
    </source>
</evidence>